<evidence type="ECO:0000313" key="1">
    <source>
        <dbReference type="EMBL" id="MPN21091.1"/>
    </source>
</evidence>
<comment type="caution">
    <text evidence="1">The sequence shown here is derived from an EMBL/GenBank/DDBJ whole genome shotgun (WGS) entry which is preliminary data.</text>
</comment>
<gene>
    <name evidence="1" type="ORF">SDC9_168470</name>
</gene>
<dbReference type="EMBL" id="VSSQ01068981">
    <property type="protein sequence ID" value="MPN21091.1"/>
    <property type="molecule type" value="Genomic_DNA"/>
</dbReference>
<reference evidence="1" key="1">
    <citation type="submission" date="2019-08" db="EMBL/GenBank/DDBJ databases">
        <authorList>
            <person name="Kucharzyk K."/>
            <person name="Murdoch R.W."/>
            <person name="Higgins S."/>
            <person name="Loffler F."/>
        </authorList>
    </citation>
    <scope>NUCLEOTIDE SEQUENCE</scope>
</reference>
<protein>
    <submittedName>
        <fullName evidence="1">Uncharacterized protein</fullName>
    </submittedName>
</protein>
<dbReference type="AlphaFoldDB" id="A0A645G2M4"/>
<sequence>MALFASHRPNRTCGLGFELKALGKRKFILGFSHAAYLADIAQLNNGHALHRKGGLAHCAIGNGTLNLAAQHPNNVWAVVRQQHVALYGMFRNCIKQKLTRRDRSSMKI</sequence>
<name>A0A645G2M4_9ZZZZ</name>
<organism evidence="1">
    <name type="scientific">bioreactor metagenome</name>
    <dbReference type="NCBI Taxonomy" id="1076179"/>
    <lineage>
        <taxon>unclassified sequences</taxon>
        <taxon>metagenomes</taxon>
        <taxon>ecological metagenomes</taxon>
    </lineage>
</organism>
<proteinExistence type="predicted"/>
<accession>A0A645G2M4</accession>